<feature type="chain" id="PRO_5009914405" evidence="2">
    <location>
        <begin position="19"/>
        <end position="652"/>
    </location>
</feature>
<keyword evidence="2" id="KW-0732">Signal</keyword>
<dbReference type="RefSeq" id="WP_067656452.1">
    <property type="nucleotide sequence ID" value="NZ_FQXG01000004.1"/>
</dbReference>
<dbReference type="InterPro" id="IPR001375">
    <property type="entry name" value="Peptidase_S9_cat"/>
</dbReference>
<dbReference type="GO" id="GO:0004177">
    <property type="term" value="F:aminopeptidase activity"/>
    <property type="evidence" value="ECO:0007669"/>
    <property type="project" value="UniProtKB-KW"/>
</dbReference>
<evidence type="ECO:0000313" key="4">
    <source>
        <dbReference type="EMBL" id="SHH73005.1"/>
    </source>
</evidence>
<dbReference type="PRINTS" id="PR00862">
    <property type="entry name" value="PROLIGOPTASE"/>
</dbReference>
<name>A0A1M5VCR0_9GAMM</name>
<evidence type="ECO:0000259" key="3">
    <source>
        <dbReference type="Pfam" id="PF00326"/>
    </source>
</evidence>
<dbReference type="PANTHER" id="PTHR42776">
    <property type="entry name" value="SERINE PEPTIDASE S9 FAMILY MEMBER"/>
    <property type="match status" value="1"/>
</dbReference>
<feature type="signal peptide" evidence="2">
    <location>
        <begin position="1"/>
        <end position="18"/>
    </location>
</feature>
<feature type="domain" description="Peptidase S9 prolyl oligopeptidase catalytic" evidence="3">
    <location>
        <begin position="441"/>
        <end position="651"/>
    </location>
</feature>
<keyword evidence="5" id="KW-1185">Reference proteome</keyword>
<keyword evidence="4" id="KW-0031">Aminopeptidase</keyword>
<dbReference type="GO" id="GO:0006508">
    <property type="term" value="P:proteolysis"/>
    <property type="evidence" value="ECO:0007669"/>
    <property type="project" value="InterPro"/>
</dbReference>
<dbReference type="Proteomes" id="UP000184268">
    <property type="component" value="Unassembled WGS sequence"/>
</dbReference>
<proteinExistence type="predicted"/>
<dbReference type="EMBL" id="FQXG01000004">
    <property type="protein sequence ID" value="SHH73005.1"/>
    <property type="molecule type" value="Genomic_DNA"/>
</dbReference>
<evidence type="ECO:0000256" key="1">
    <source>
        <dbReference type="ARBA" id="ARBA00022801"/>
    </source>
</evidence>
<dbReference type="SUPFAM" id="SSF53474">
    <property type="entry name" value="alpha/beta-Hydrolases"/>
    <property type="match status" value="1"/>
</dbReference>
<dbReference type="SUPFAM" id="SSF82171">
    <property type="entry name" value="DPP6 N-terminal domain-like"/>
    <property type="match status" value="1"/>
</dbReference>
<dbReference type="AlphaFoldDB" id="A0A1M5VCR0"/>
<protein>
    <submittedName>
        <fullName evidence="4">Dipeptidyl aminopeptidase/acylaminoacyl peptidase</fullName>
    </submittedName>
</protein>
<reference evidence="4 5" key="1">
    <citation type="submission" date="2016-11" db="EMBL/GenBank/DDBJ databases">
        <authorList>
            <person name="Jaros S."/>
            <person name="Januszkiewicz K."/>
            <person name="Wedrychowicz H."/>
        </authorList>
    </citation>
    <scope>NUCLEOTIDE SEQUENCE [LARGE SCALE GENOMIC DNA]</scope>
    <source>
        <strain evidence="4 5">DSM 16917</strain>
    </source>
</reference>
<gene>
    <name evidence="4" type="ORF">SAMN02745129_2710</name>
</gene>
<dbReference type="FunFam" id="3.40.50.1820:FF:000442">
    <property type="entry name" value="Subfamily S9C unassigned peptidase"/>
    <property type="match status" value="1"/>
</dbReference>
<sequence>MRYLSLVLGLFLSLSLSAAQPGPDSVEYYSKDSQFLDVKVSPDGKHIAVLTPIEGKNALAILNSESLEPTTVARFGDNKEVGDFHWVNKERVIVQLNYYKGWMEQPVSAGEWFGINVNGKKRKNIFGYRMGGMQTGRKIKQATATYGYGQIVDLLPEDKKNILISVTPFSSSDNVLPELHLLNVYTGRMRSKGRSPVPSADFLVDHKGVARFVSGVAANGQVRLYYRDKKDADWALVYEGEPTGENVDYAPLAFADDHQVYIAARGDSPISGVYRMDMKTGERKLVYRDKEVDPSHYWFSADGRHLYALEVEPDYPSYLFIDKQRPETALLKGLIQALPGMQVRLSHQSFDGRFAIVNAFSDTVPGVFYLFDAEKNSLKQVARARPWVETAKSATVKPISFEARDGLTIRGYLTLPEGKEAKNLPLIVNPHGGPHGPRDWWQYDTTTQFLASRGYAVLQVNFRGSGGFGSDFERAGYRHWGDKIQYDIIDATRHVVEQGYADKQRICLYGGSFGGYSALQSAILEPDLFACSLGFVGVYDLEMMYTEGDIPEHESGMRYLNRVIGQDKAQLQAFSPVHNIDKLKAPVFIIHGGQDERAPIEQAEALRKALEAANHPYRWKVMKKEGHGFYNDENRKVLFEDIAGFFDEHLKL</sequence>
<keyword evidence="4" id="KW-0645">Protease</keyword>
<dbReference type="PANTHER" id="PTHR42776:SF27">
    <property type="entry name" value="DIPEPTIDYL PEPTIDASE FAMILY MEMBER 6"/>
    <property type="match status" value="1"/>
</dbReference>
<keyword evidence="1" id="KW-0378">Hydrolase</keyword>
<dbReference type="Pfam" id="PF00326">
    <property type="entry name" value="Peptidase_S9"/>
    <property type="match status" value="1"/>
</dbReference>
<dbReference type="Gene3D" id="3.40.50.1820">
    <property type="entry name" value="alpha/beta hydrolase"/>
    <property type="match status" value="1"/>
</dbReference>
<organism evidence="4 5">
    <name type="scientific">Ferrimonas marina</name>
    <dbReference type="NCBI Taxonomy" id="299255"/>
    <lineage>
        <taxon>Bacteria</taxon>
        <taxon>Pseudomonadati</taxon>
        <taxon>Pseudomonadota</taxon>
        <taxon>Gammaproteobacteria</taxon>
        <taxon>Alteromonadales</taxon>
        <taxon>Ferrimonadaceae</taxon>
        <taxon>Ferrimonas</taxon>
    </lineage>
</organism>
<accession>A0A1M5VCR0</accession>
<evidence type="ECO:0000313" key="5">
    <source>
        <dbReference type="Proteomes" id="UP000184268"/>
    </source>
</evidence>
<dbReference type="GO" id="GO:0004252">
    <property type="term" value="F:serine-type endopeptidase activity"/>
    <property type="evidence" value="ECO:0007669"/>
    <property type="project" value="InterPro"/>
</dbReference>
<evidence type="ECO:0000256" key="2">
    <source>
        <dbReference type="SAM" id="SignalP"/>
    </source>
</evidence>
<dbReference type="InterPro" id="IPR029058">
    <property type="entry name" value="AB_hydrolase_fold"/>
</dbReference>
<dbReference type="InterPro" id="IPR002470">
    <property type="entry name" value="Peptidase_S9A"/>
</dbReference>
<dbReference type="STRING" id="299255.SAMN02745129_2710"/>